<protein>
    <recommendedName>
        <fullName evidence="2">J domain-containing protein</fullName>
    </recommendedName>
</protein>
<feature type="region of interest" description="Disordered" evidence="1">
    <location>
        <begin position="1131"/>
        <end position="1174"/>
    </location>
</feature>
<dbReference type="SUPFAM" id="SSF48452">
    <property type="entry name" value="TPR-like"/>
    <property type="match status" value="2"/>
</dbReference>
<dbReference type="SMART" id="SM00271">
    <property type="entry name" value="DnaJ"/>
    <property type="match status" value="1"/>
</dbReference>
<feature type="region of interest" description="Disordered" evidence="1">
    <location>
        <begin position="51"/>
        <end position="147"/>
    </location>
</feature>
<feature type="compositionally biased region" description="Low complexity" evidence="1">
    <location>
        <begin position="820"/>
        <end position="833"/>
    </location>
</feature>
<evidence type="ECO:0000313" key="3">
    <source>
        <dbReference type="EMBL" id="OAE18133.1"/>
    </source>
</evidence>
<gene>
    <name evidence="3" type="ORF">AXG93_4101s1200</name>
</gene>
<dbReference type="Pfam" id="PF00226">
    <property type="entry name" value="DnaJ"/>
    <property type="match status" value="1"/>
</dbReference>
<feature type="compositionally biased region" description="Low complexity" evidence="1">
    <location>
        <begin position="365"/>
        <end position="381"/>
    </location>
</feature>
<feature type="compositionally biased region" description="Polar residues" evidence="1">
    <location>
        <begin position="1141"/>
        <end position="1170"/>
    </location>
</feature>
<dbReference type="PROSITE" id="PS00636">
    <property type="entry name" value="DNAJ_1"/>
    <property type="match status" value="1"/>
</dbReference>
<dbReference type="Gene3D" id="1.25.40.10">
    <property type="entry name" value="Tetratricopeptide repeat domain"/>
    <property type="match status" value="3"/>
</dbReference>
<dbReference type="Pfam" id="PF14559">
    <property type="entry name" value="TPR_19"/>
    <property type="match status" value="1"/>
</dbReference>
<dbReference type="InterPro" id="IPR036869">
    <property type="entry name" value="J_dom_sf"/>
</dbReference>
<dbReference type="PANTHER" id="PTHR45181:SF4">
    <property type="entry name" value="HEAT SHOCK PROTEIN DNAJ WITH TETRATRICOPEPTIDE REPEAT-CONTAINING PROTEIN"/>
    <property type="match status" value="1"/>
</dbReference>
<organism evidence="3 4">
    <name type="scientific">Marchantia polymorpha subsp. ruderalis</name>
    <dbReference type="NCBI Taxonomy" id="1480154"/>
    <lineage>
        <taxon>Eukaryota</taxon>
        <taxon>Viridiplantae</taxon>
        <taxon>Streptophyta</taxon>
        <taxon>Embryophyta</taxon>
        <taxon>Marchantiophyta</taxon>
        <taxon>Marchantiopsida</taxon>
        <taxon>Marchantiidae</taxon>
        <taxon>Marchantiales</taxon>
        <taxon>Marchantiaceae</taxon>
        <taxon>Marchantia</taxon>
    </lineage>
</organism>
<feature type="region of interest" description="Disordered" evidence="1">
    <location>
        <begin position="887"/>
        <end position="940"/>
    </location>
</feature>
<feature type="domain" description="J" evidence="2">
    <location>
        <begin position="1633"/>
        <end position="1719"/>
    </location>
</feature>
<feature type="region of interest" description="Disordered" evidence="1">
    <location>
        <begin position="735"/>
        <end position="794"/>
    </location>
</feature>
<feature type="region of interest" description="Disordered" evidence="1">
    <location>
        <begin position="1742"/>
        <end position="1809"/>
    </location>
</feature>
<reference evidence="3" key="1">
    <citation type="submission" date="2016-03" db="EMBL/GenBank/DDBJ databases">
        <title>Mechanisms controlling the formation of the plant cell surface in tip-growing cells are functionally conserved among land plants.</title>
        <authorList>
            <person name="Honkanen S."/>
            <person name="Jones V.A."/>
            <person name="Morieri G."/>
            <person name="Champion C."/>
            <person name="Hetherington A.J."/>
            <person name="Kelly S."/>
            <person name="Saint-Marcoux D."/>
            <person name="Proust H."/>
            <person name="Prescott H."/>
            <person name="Dolan L."/>
        </authorList>
    </citation>
    <scope>NUCLEOTIDE SEQUENCE [LARGE SCALE GENOMIC DNA]</scope>
    <source>
        <tissue evidence="3">Whole gametophyte</tissue>
    </source>
</reference>
<feature type="compositionally biased region" description="Low complexity" evidence="1">
    <location>
        <begin position="858"/>
        <end position="869"/>
    </location>
</feature>
<feature type="region of interest" description="Disordered" evidence="1">
    <location>
        <begin position="565"/>
        <end position="590"/>
    </location>
</feature>
<keyword evidence="4" id="KW-1185">Reference proteome</keyword>
<feature type="compositionally biased region" description="Low complexity" evidence="1">
    <location>
        <begin position="744"/>
        <end position="783"/>
    </location>
</feature>
<dbReference type="PRINTS" id="PR00625">
    <property type="entry name" value="JDOMAIN"/>
</dbReference>
<dbReference type="Proteomes" id="UP000077202">
    <property type="component" value="Unassembled WGS sequence"/>
</dbReference>
<evidence type="ECO:0000256" key="1">
    <source>
        <dbReference type="SAM" id="MobiDB-lite"/>
    </source>
</evidence>
<name>A0A176VC91_MARPO</name>
<dbReference type="SMART" id="SM00028">
    <property type="entry name" value="TPR"/>
    <property type="match status" value="8"/>
</dbReference>
<feature type="region of interest" description="Disordered" evidence="1">
    <location>
        <begin position="971"/>
        <end position="1096"/>
    </location>
</feature>
<feature type="compositionally biased region" description="Low complexity" evidence="1">
    <location>
        <begin position="135"/>
        <end position="145"/>
    </location>
</feature>
<sequence>MSMLVGVRGQSRESEGAALREGIIQQPGPFYNGNPSSIIWGTSNAAPLWRDENSAYSTSSSPFSSVQQQQQRVQEEETEKDVGMNVAAGETRAATKGSRRHVARNYVPRTSNPPAPASSPFAFGFPPQPNPGPASAPAAGLGQPGISSAGTSASSFVAFGAGVNFTPDAPSRVANAPVIRPVIDLSAQDERMEDIEEVIPAMSNLSVKEQRNETRLHVSSAQPTASNVSALDVSPSWGTGSDVSEKFSALGVNCSSETSSERTDAAGVFVFVAQTTSNAGGSAPPKPAVVTTPAVSTRPRVKVKRSGFAAKGKGIAAGNGPFNVPSPMGLDGYPSVTGECSFSSPSFGPSSVQDVKSTIEDPRTQDLPSSSSLPMSASQDSLMEGVHQSWSERSSPSRSGRNAVFVEKSWIDRPPEELGTRTKSPFVAEKIFKSKEFDQATARGCDILLPSAFSKVGASGKGLLDESCSSTQSLNASFAGVTFSNSKSKEMSGKHGLASGHADVKAHLQPVEDLISGFARKLYGGSGGIASDKGPKMPGLFNSRNVRPAEENADVPPASGTGFRQAIHTGGREAGGNLNFTSSPPTESLEQANLHKQPGIDNQKPYSDVFSRVPPEPFVFGASWSHQPSTLPDVPSPSTPFKFGAKVNSPSPCLSSSTGGGCVSRSASISVSDLLDLKHKNSATVDGSFTPLSEADAVTSSFSSFNLGASISSSKVDSPNSTRFPYMGNDKSTVETSVASGANAASADSVDGDPSSSSYSTAPSHFVFSAGSGSTSSTSPAVPGHQGSSGSDAAAALEKKVKEGMFQPVFSAGPVPTETQQSSQPSHSNSSNSFEFRASSGSSKGASTRKKVNKTHIAAPRRASRSSSASKDKKNVGGSFMNFASASGPSVVPDDAGSPMDFSPQRFTPPDGFENGHDLEQPYKSWSQRSQSLEKEGADGDDEWAQFSETDMAMDNLRTAAMNLTLGKEDFCSPGKENSPNKATGKNGKWKRAPFDDNQTPLSGRDNNSAEPKVDIANDCDSAASSSSRSVDSSASSSGYSPYKFSAGAQNFPSTTTLLKRHAPRNRRDKPGAGSGEAGRNARTRGENVGTTDANVPKQNSVLNATATGLTSNAQRPVFSFESARETNIGDSEKGMLGRTVSGTGVSNKGPSVTFTARPSSWSTEASSTMGPLPRTDVAGPLSPRSSGAAATEQVCEKWRLRGNQAYANGDFPKAEEYYSRGASSVPPNETSQSCIRASMLCYSNRAATRMVVGRMREALADCMRAMAVDPNFLRVRLRAASCHLALGEIDAAEAAYKECLRRAKDDSQPDTKVSQESTEGLRKTLQVREYLDRALEILENWNSGDVPTALRLLNEALLSSPHSERALELKACVLLLLRKYDEVVQLCELSLASAERNHAAVSVESSTYPQPQGSQTQLGGYALKVWRWQLNARAKFHLGRLEEALELLQKLDEVASFHKTTSISTSLNAESTSLSILSIRDLLRHKAAGNEAFQAGKHAEAVEHYTAALACNGDSRPFNAVCLCNRAAASQALGHIGDAIADCSRAIALDPKYAKAISRRATLHEKVRDYGQCCHDLQRLITLLESQQQQVRTTQVGPGRLGRSTNSTQDLRQARERLAKAEEEMKKGHPLDHYMILGLEPACSSAEIKKAYKKAALRHHPDKAGQFLARSEGGDDGGLWKEVGDEVRREAERLFKLIGEAYAILSDPQKRLRYDQDEDIRKLRTRASGATGLSEIYRSAERAGVGRKPRDRYDSWSSGHSYGQHQRWQSGPDAAQPDTYARRGSGRYGSNSTARTTGDGGTEYDDWD</sequence>
<feature type="region of interest" description="Disordered" evidence="1">
    <location>
        <begin position="809"/>
        <end position="875"/>
    </location>
</feature>
<dbReference type="InterPro" id="IPR011990">
    <property type="entry name" value="TPR-like_helical_dom_sf"/>
</dbReference>
<feature type="compositionally biased region" description="Polar residues" evidence="1">
    <location>
        <begin position="1048"/>
        <end position="1058"/>
    </location>
</feature>
<feature type="compositionally biased region" description="Basic residues" evidence="1">
    <location>
        <begin position="1059"/>
        <end position="1068"/>
    </location>
</feature>
<evidence type="ECO:0000259" key="2">
    <source>
        <dbReference type="PROSITE" id="PS50076"/>
    </source>
</evidence>
<proteinExistence type="predicted"/>
<evidence type="ECO:0000313" key="4">
    <source>
        <dbReference type="Proteomes" id="UP000077202"/>
    </source>
</evidence>
<feature type="region of interest" description="Disordered" evidence="1">
    <location>
        <begin position="1593"/>
        <end position="1614"/>
    </location>
</feature>
<dbReference type="EMBL" id="LVLJ01004129">
    <property type="protein sequence ID" value="OAE18133.1"/>
    <property type="molecule type" value="Genomic_DNA"/>
</dbReference>
<accession>A0A176VC91</accession>
<feature type="compositionally biased region" description="Polar residues" evidence="1">
    <location>
        <begin position="578"/>
        <end position="590"/>
    </location>
</feature>
<feature type="compositionally biased region" description="Low complexity" evidence="1">
    <location>
        <begin position="1015"/>
        <end position="1041"/>
    </location>
</feature>
<dbReference type="InterPro" id="IPR018253">
    <property type="entry name" value="DnaJ_domain_CS"/>
</dbReference>
<comment type="caution">
    <text evidence="3">The sequence shown here is derived from an EMBL/GenBank/DDBJ whole genome shotgun (WGS) entry which is preliminary data.</text>
</comment>
<feature type="compositionally biased region" description="Low complexity" evidence="1">
    <location>
        <begin position="389"/>
        <end position="399"/>
    </location>
</feature>
<dbReference type="CDD" id="cd06257">
    <property type="entry name" value="DnaJ"/>
    <property type="match status" value="1"/>
</dbReference>
<dbReference type="Gene3D" id="1.10.287.110">
    <property type="entry name" value="DnaJ domain"/>
    <property type="match status" value="1"/>
</dbReference>
<dbReference type="PROSITE" id="PS50076">
    <property type="entry name" value="DNAJ_2"/>
    <property type="match status" value="1"/>
</dbReference>
<feature type="compositionally biased region" description="Polar residues" evidence="1">
    <location>
        <begin position="1756"/>
        <end position="1770"/>
    </location>
</feature>
<feature type="compositionally biased region" description="Polar residues" evidence="1">
    <location>
        <begin position="997"/>
        <end position="1010"/>
    </location>
</feature>
<feature type="compositionally biased region" description="Low complexity" evidence="1">
    <location>
        <begin position="57"/>
        <end position="72"/>
    </location>
</feature>
<dbReference type="SUPFAM" id="SSF46565">
    <property type="entry name" value="Chaperone J-domain"/>
    <property type="match status" value="1"/>
</dbReference>
<dbReference type="InterPro" id="IPR019734">
    <property type="entry name" value="TPR_rpt"/>
</dbReference>
<feature type="region of interest" description="Disordered" evidence="1">
    <location>
        <begin position="344"/>
        <end position="399"/>
    </location>
</feature>
<dbReference type="PANTHER" id="PTHR45181">
    <property type="entry name" value="HEAT SHOCK PROTEIN DNAJ WITH TETRATRICOPEPTIDE REPEAT-CONTAINING PROTEIN"/>
    <property type="match status" value="1"/>
</dbReference>
<dbReference type="InterPro" id="IPR001623">
    <property type="entry name" value="DnaJ_domain"/>
</dbReference>